<keyword evidence="4" id="KW-0378">Hydrolase</keyword>
<accession>A0A6B0YZU3</accession>
<keyword evidence="3 7" id="KW-0812">Transmembrane</keyword>
<feature type="transmembrane region" description="Helical" evidence="7">
    <location>
        <begin position="68"/>
        <end position="86"/>
    </location>
</feature>
<dbReference type="InterPro" id="IPR036938">
    <property type="entry name" value="PAP2/HPO_sf"/>
</dbReference>
<dbReference type="SMART" id="SM00014">
    <property type="entry name" value="acidPPc"/>
    <property type="match status" value="1"/>
</dbReference>
<sequence>MRRLLEVLCGLDEQLSARTALNEEQLTMRHPLFWLAHVGAHLGDTIVWLLVTLLLWRQSRGDRQTRSSLIGWTLSLAAGVVGTVLAKQAVRRPRPGSGRFLYGVGPDAHSFPSGHGVRCGVILTWATAFWPGAGKLAVLLVLWIGWARVALNIHYIGDVVAGFVLGAGLSRIIRKRAMARRSD</sequence>
<name>A0A6B0YZU3_9CHLR</name>
<dbReference type="InterPro" id="IPR000326">
    <property type="entry name" value="PAP2/HPO"/>
</dbReference>
<comment type="subcellular location">
    <subcellularLocation>
        <location evidence="1">Cell membrane</location>
        <topology evidence="1">Multi-pass membrane protein</topology>
    </subcellularLocation>
</comment>
<keyword evidence="6 7" id="KW-0472">Membrane</keyword>
<evidence type="ECO:0000256" key="6">
    <source>
        <dbReference type="ARBA" id="ARBA00023136"/>
    </source>
</evidence>
<dbReference type="Gene3D" id="1.20.144.10">
    <property type="entry name" value="Phosphatidic acid phosphatase type 2/haloperoxidase"/>
    <property type="match status" value="2"/>
</dbReference>
<feature type="domain" description="Phosphatidic acid phosphatase type 2/haloperoxidase" evidence="8">
    <location>
        <begin position="67"/>
        <end position="174"/>
    </location>
</feature>
<keyword evidence="2" id="KW-1003">Cell membrane</keyword>
<feature type="transmembrane region" description="Helical" evidence="7">
    <location>
        <begin position="32"/>
        <end position="56"/>
    </location>
</feature>
<dbReference type="SUPFAM" id="SSF48317">
    <property type="entry name" value="Acid phosphatase/Vanadium-dependent haloperoxidase"/>
    <property type="match status" value="1"/>
</dbReference>
<evidence type="ECO:0000256" key="4">
    <source>
        <dbReference type="ARBA" id="ARBA00022801"/>
    </source>
</evidence>
<evidence type="ECO:0000256" key="1">
    <source>
        <dbReference type="ARBA" id="ARBA00004651"/>
    </source>
</evidence>
<gene>
    <name evidence="9" type="ORF">F4Y42_15880</name>
</gene>
<dbReference type="GO" id="GO:0016787">
    <property type="term" value="F:hydrolase activity"/>
    <property type="evidence" value="ECO:0007669"/>
    <property type="project" value="UniProtKB-KW"/>
</dbReference>
<dbReference type="GO" id="GO:0005886">
    <property type="term" value="C:plasma membrane"/>
    <property type="evidence" value="ECO:0007669"/>
    <property type="project" value="UniProtKB-SubCell"/>
</dbReference>
<evidence type="ECO:0000259" key="8">
    <source>
        <dbReference type="SMART" id="SM00014"/>
    </source>
</evidence>
<organism evidence="9">
    <name type="scientific">Caldilineaceae bacterium SB0664_bin_27</name>
    <dbReference type="NCBI Taxonomy" id="2605260"/>
    <lineage>
        <taxon>Bacteria</taxon>
        <taxon>Bacillati</taxon>
        <taxon>Chloroflexota</taxon>
        <taxon>Caldilineae</taxon>
        <taxon>Caldilineales</taxon>
        <taxon>Caldilineaceae</taxon>
    </lineage>
</organism>
<evidence type="ECO:0000256" key="2">
    <source>
        <dbReference type="ARBA" id="ARBA00022475"/>
    </source>
</evidence>
<evidence type="ECO:0000256" key="5">
    <source>
        <dbReference type="ARBA" id="ARBA00022989"/>
    </source>
</evidence>
<reference evidence="9" key="1">
    <citation type="submission" date="2019-09" db="EMBL/GenBank/DDBJ databases">
        <title>Characterisation of the sponge microbiome using genome-centric metagenomics.</title>
        <authorList>
            <person name="Engelberts J.P."/>
            <person name="Robbins S.J."/>
            <person name="De Goeij J.M."/>
            <person name="Aranda M."/>
            <person name="Bell S.C."/>
            <person name="Webster N.S."/>
        </authorList>
    </citation>
    <scope>NUCLEOTIDE SEQUENCE</scope>
    <source>
        <strain evidence="9">SB0664_bin_27</strain>
    </source>
</reference>
<dbReference type="AlphaFoldDB" id="A0A6B0YZU3"/>
<evidence type="ECO:0000256" key="7">
    <source>
        <dbReference type="SAM" id="Phobius"/>
    </source>
</evidence>
<dbReference type="EMBL" id="VXRG01000130">
    <property type="protein sequence ID" value="MXY94918.1"/>
    <property type="molecule type" value="Genomic_DNA"/>
</dbReference>
<feature type="transmembrane region" description="Helical" evidence="7">
    <location>
        <begin position="122"/>
        <end position="146"/>
    </location>
</feature>
<evidence type="ECO:0000256" key="3">
    <source>
        <dbReference type="ARBA" id="ARBA00022692"/>
    </source>
</evidence>
<evidence type="ECO:0000313" key="9">
    <source>
        <dbReference type="EMBL" id="MXY94918.1"/>
    </source>
</evidence>
<keyword evidence="5 7" id="KW-1133">Transmembrane helix</keyword>
<comment type="caution">
    <text evidence="9">The sequence shown here is derived from an EMBL/GenBank/DDBJ whole genome shotgun (WGS) entry which is preliminary data.</text>
</comment>
<proteinExistence type="predicted"/>
<dbReference type="PANTHER" id="PTHR14969:SF62">
    <property type="entry name" value="DECAPRENYLPHOSPHORYL-5-PHOSPHORIBOSE PHOSPHATASE RV3807C-RELATED"/>
    <property type="match status" value="1"/>
</dbReference>
<protein>
    <submittedName>
        <fullName evidence="9">Phosphatase PAP2 family protein</fullName>
    </submittedName>
</protein>
<dbReference type="PANTHER" id="PTHR14969">
    <property type="entry name" value="SPHINGOSINE-1-PHOSPHATE PHOSPHOHYDROLASE"/>
    <property type="match status" value="1"/>
</dbReference>
<dbReference type="Pfam" id="PF01569">
    <property type="entry name" value="PAP2"/>
    <property type="match status" value="1"/>
</dbReference>
<feature type="transmembrane region" description="Helical" evidence="7">
    <location>
        <begin position="152"/>
        <end position="173"/>
    </location>
</feature>